<keyword evidence="7" id="KW-1185">Reference proteome</keyword>
<dbReference type="Gene3D" id="1.10.30.10">
    <property type="entry name" value="High mobility group box domain"/>
    <property type="match status" value="1"/>
</dbReference>
<evidence type="ECO:0000259" key="5">
    <source>
        <dbReference type="PROSITE" id="PS50118"/>
    </source>
</evidence>
<dbReference type="Proteomes" id="UP000245884">
    <property type="component" value="Unassembled WGS sequence"/>
</dbReference>
<evidence type="ECO:0000256" key="1">
    <source>
        <dbReference type="ARBA" id="ARBA00023125"/>
    </source>
</evidence>
<reference evidence="6 7" key="1">
    <citation type="journal article" date="2018" name="Mol. Biol. Evol.">
        <title>Broad Genomic Sampling Reveals a Smut Pathogenic Ancestry of the Fungal Clade Ustilaginomycotina.</title>
        <authorList>
            <person name="Kijpornyongpan T."/>
            <person name="Mondo S.J."/>
            <person name="Barry K."/>
            <person name="Sandor L."/>
            <person name="Lee J."/>
            <person name="Lipzen A."/>
            <person name="Pangilinan J."/>
            <person name="LaButti K."/>
            <person name="Hainaut M."/>
            <person name="Henrissat B."/>
            <person name="Grigoriev I.V."/>
            <person name="Spatafora J.W."/>
            <person name="Aime M.C."/>
        </authorList>
    </citation>
    <scope>NUCLEOTIDE SEQUENCE [LARGE SCALE GENOMIC DNA]</scope>
    <source>
        <strain evidence="6 7">MCA 5214</strain>
    </source>
</reference>
<feature type="compositionally biased region" description="Low complexity" evidence="4">
    <location>
        <begin position="41"/>
        <end position="53"/>
    </location>
</feature>
<dbReference type="OrthoDB" id="6247875at2759"/>
<dbReference type="PANTHER" id="PTHR45789:SF2">
    <property type="entry name" value="FI18025P1"/>
    <property type="match status" value="1"/>
</dbReference>
<dbReference type="CDD" id="cd01389">
    <property type="entry name" value="HMG-box_ROX1-like"/>
    <property type="match status" value="1"/>
</dbReference>
<feature type="compositionally biased region" description="Low complexity" evidence="4">
    <location>
        <begin position="413"/>
        <end position="423"/>
    </location>
</feature>
<dbReference type="GO" id="GO:0005634">
    <property type="term" value="C:nucleus"/>
    <property type="evidence" value="ECO:0007669"/>
    <property type="project" value="UniProtKB-UniRule"/>
</dbReference>
<dbReference type="STRING" id="1569628.A0A316UUZ5"/>
<dbReference type="EMBL" id="KZ819664">
    <property type="protein sequence ID" value="PWN29052.1"/>
    <property type="molecule type" value="Genomic_DNA"/>
</dbReference>
<feature type="region of interest" description="Disordered" evidence="4">
    <location>
        <begin position="1"/>
        <end position="63"/>
    </location>
</feature>
<evidence type="ECO:0000256" key="4">
    <source>
        <dbReference type="SAM" id="MobiDB-lite"/>
    </source>
</evidence>
<dbReference type="InterPro" id="IPR051356">
    <property type="entry name" value="SOX/SOX-like_TF"/>
</dbReference>
<dbReference type="PANTHER" id="PTHR45789">
    <property type="entry name" value="FI18025P1"/>
    <property type="match status" value="1"/>
</dbReference>
<dbReference type="GO" id="GO:0000978">
    <property type="term" value="F:RNA polymerase II cis-regulatory region sequence-specific DNA binding"/>
    <property type="evidence" value="ECO:0007669"/>
    <property type="project" value="TreeGrafter"/>
</dbReference>
<dbReference type="SUPFAM" id="SSF47095">
    <property type="entry name" value="HMG-box"/>
    <property type="match status" value="1"/>
</dbReference>
<dbReference type="GO" id="GO:0000981">
    <property type="term" value="F:DNA-binding transcription factor activity, RNA polymerase II-specific"/>
    <property type="evidence" value="ECO:0007669"/>
    <property type="project" value="TreeGrafter"/>
</dbReference>
<feature type="region of interest" description="Disordered" evidence="4">
    <location>
        <begin position="484"/>
        <end position="511"/>
    </location>
</feature>
<dbReference type="GeneID" id="37029959"/>
<feature type="compositionally biased region" description="Polar residues" evidence="4">
    <location>
        <begin position="189"/>
        <end position="215"/>
    </location>
</feature>
<feature type="DNA-binding region" description="HMG box" evidence="3">
    <location>
        <begin position="268"/>
        <end position="337"/>
    </location>
</feature>
<organism evidence="6 7">
    <name type="scientific">Jaminaea rosea</name>
    <dbReference type="NCBI Taxonomy" id="1569628"/>
    <lineage>
        <taxon>Eukaryota</taxon>
        <taxon>Fungi</taxon>
        <taxon>Dikarya</taxon>
        <taxon>Basidiomycota</taxon>
        <taxon>Ustilaginomycotina</taxon>
        <taxon>Exobasidiomycetes</taxon>
        <taxon>Microstromatales</taxon>
        <taxon>Microstromatales incertae sedis</taxon>
        <taxon>Jaminaea</taxon>
    </lineage>
</organism>
<name>A0A316UUZ5_9BASI</name>
<feature type="compositionally biased region" description="Polar residues" evidence="4">
    <location>
        <begin position="152"/>
        <end position="169"/>
    </location>
</feature>
<evidence type="ECO:0000256" key="2">
    <source>
        <dbReference type="ARBA" id="ARBA00023242"/>
    </source>
</evidence>
<sequence>MSVKIESPSTTTSPLLHHKHSLARVSPSSSTIATRRRMKRQQQQQHQQMQQGRNFSREGRQPFSLQAEPVVSDAHAAMDIATARPGQATASGWPLSNSQRDADETVAASFDDAFRHDDASSGIPSPLERRSGSISSTLSQLAGDEWIRRGSGASSQPHYSETSVSQQAFSPEGLPLVSSPESGMPMAASLSQGMTPSSDSSSLFGTSIDSQSSAAFSAEGSDSEVKPSLMSSSPAAAAASKKGKATKPRAPRKSKSGSHAKAKSPAHIPRPRNAFILFRSHAVKSGIVTSQDETDHRNISRIVSHMWNSLSEADRNTWQAEAQKEKEEHARLYPDYKFQPQSRTASKLRRNVSRPEGVVDKCAQIANEILKKNGEDGVKFDENGQTLSASAKFKRDRREAHAMKVANRKARTLLRPSRSRTTSKNSHLGADGTGTPYLAASSPFSGASYYSSSSASPAPPSFYQAPPFFLESRRTSAAGDLATSISTRDSTGGRVAPLALDAPPTTLNRRGSSVPPLDDLNHGQYPHKPSQEHMLSGEQDIRAYAAQTAGWPRQERSMFRGWDARPSTADASGLIPGAPGSEPFGSYRIAPMGAVSSARKGPPPAFDLGGHSNLRRGFVGQHLDEGAGGLMSPRSSVGAPLPPPLPESWPTARNAEGAPTPRASAFQHALRLWPGQAPQDDITLLSPLKNDFNGVPTGGRRTSAAWSNWNRMSTHLGGPGPSPSGGRRISFMSGNTALASSLPSQLQQEAVAYPLFSPATNAFATQFASNETTRNVLPAPPPAPFGAVAADTGMAVDENVFQFSPEFLMDLEGGHVEQSQRTGGQPPSAAHTSREIPLTGIEAEREAISQSDAFGRRMSTRLFERWMHQQQVPGPPEEEVAVFDPAIAGNIPVAGPSRLQRRRSSQQQEQQHRGVIHPSPTSSSPTSPSASQPRRSPATPRKKKGKATTPSTEGVVQRSVPLSPAPRRVPQHPQ</sequence>
<evidence type="ECO:0000256" key="3">
    <source>
        <dbReference type="PROSITE-ProRule" id="PRU00267"/>
    </source>
</evidence>
<dbReference type="InterPro" id="IPR036910">
    <property type="entry name" value="HMG_box_dom_sf"/>
</dbReference>
<feature type="domain" description="HMG box" evidence="5">
    <location>
        <begin position="268"/>
        <end position="337"/>
    </location>
</feature>
<feature type="compositionally biased region" description="Low complexity" evidence="4">
    <location>
        <begin position="918"/>
        <end position="939"/>
    </location>
</feature>
<keyword evidence="1 3" id="KW-0238">DNA-binding</keyword>
<feature type="region of interest" description="Disordered" evidence="4">
    <location>
        <begin position="391"/>
        <end position="436"/>
    </location>
</feature>
<keyword evidence="2 3" id="KW-0539">Nucleus</keyword>
<gene>
    <name evidence="6" type="ORF">BDZ90DRAFT_259112</name>
</gene>
<dbReference type="RefSeq" id="XP_025363664.1">
    <property type="nucleotide sequence ID" value="XM_025508136.1"/>
</dbReference>
<evidence type="ECO:0000313" key="7">
    <source>
        <dbReference type="Proteomes" id="UP000245884"/>
    </source>
</evidence>
<feature type="region of interest" description="Disordered" evidence="4">
    <location>
        <begin position="632"/>
        <end position="662"/>
    </location>
</feature>
<protein>
    <recommendedName>
        <fullName evidence="5">HMG box domain-containing protein</fullName>
    </recommendedName>
</protein>
<feature type="region of interest" description="Disordered" evidence="4">
    <location>
        <begin position="889"/>
        <end position="974"/>
    </location>
</feature>
<feature type="compositionally biased region" description="Basic residues" evidence="4">
    <location>
        <begin position="241"/>
        <end position="264"/>
    </location>
</feature>
<feature type="compositionally biased region" description="Low complexity" evidence="4">
    <location>
        <begin position="226"/>
        <end position="240"/>
    </location>
</feature>
<feature type="region of interest" description="Disordered" evidence="4">
    <location>
        <begin position="149"/>
        <end position="272"/>
    </location>
</feature>
<dbReference type="PROSITE" id="PS50118">
    <property type="entry name" value="HMG_BOX_2"/>
    <property type="match status" value="1"/>
</dbReference>
<evidence type="ECO:0000313" key="6">
    <source>
        <dbReference type="EMBL" id="PWN29052.1"/>
    </source>
</evidence>
<proteinExistence type="predicted"/>
<accession>A0A316UUZ5</accession>
<dbReference type="InterPro" id="IPR009071">
    <property type="entry name" value="HMG_box_dom"/>
</dbReference>
<feature type="region of interest" description="Disordered" evidence="4">
    <location>
        <begin position="113"/>
        <end position="136"/>
    </location>
</feature>
<dbReference type="Pfam" id="PF00505">
    <property type="entry name" value="HMG_box"/>
    <property type="match status" value="1"/>
</dbReference>
<dbReference type="AlphaFoldDB" id="A0A316UUZ5"/>
<dbReference type="SMART" id="SM00398">
    <property type="entry name" value="HMG"/>
    <property type="match status" value="1"/>
</dbReference>
<feature type="region of interest" description="Disordered" evidence="4">
    <location>
        <begin position="815"/>
        <end position="852"/>
    </location>
</feature>